<sequence length="154" mass="17062">MQINAPTGPLDRDYDDSRRIYDAAKSGLKKAVELGFRSPLLVLGPLASAPSDAVWMQGIYPQLNAIMGALSALYTPVKDVLRLAWAMEEGRRITRDICGSDPERMSAYRIVEYLEQVFANDSQVTMKAERVDPVKYPFCATVNRAAKGLFSPTC</sequence>
<dbReference type="Proteomes" id="UP000281553">
    <property type="component" value="Unassembled WGS sequence"/>
</dbReference>
<dbReference type="EMBL" id="UYRU01055989">
    <property type="protein sequence ID" value="VDN13267.1"/>
    <property type="molecule type" value="Genomic_DNA"/>
</dbReference>
<organism evidence="1 2">
    <name type="scientific">Dibothriocephalus latus</name>
    <name type="common">Fish tapeworm</name>
    <name type="synonym">Diphyllobothrium latum</name>
    <dbReference type="NCBI Taxonomy" id="60516"/>
    <lineage>
        <taxon>Eukaryota</taxon>
        <taxon>Metazoa</taxon>
        <taxon>Spiralia</taxon>
        <taxon>Lophotrochozoa</taxon>
        <taxon>Platyhelminthes</taxon>
        <taxon>Cestoda</taxon>
        <taxon>Eucestoda</taxon>
        <taxon>Diphyllobothriidea</taxon>
        <taxon>Diphyllobothriidae</taxon>
        <taxon>Dibothriocephalus</taxon>
    </lineage>
</organism>
<dbReference type="OrthoDB" id="10041421at2759"/>
<dbReference type="AlphaFoldDB" id="A0A3P7LNP2"/>
<keyword evidence="2" id="KW-1185">Reference proteome</keyword>
<accession>A0A3P7LNP2</accession>
<reference evidence="1 2" key="1">
    <citation type="submission" date="2018-11" db="EMBL/GenBank/DDBJ databases">
        <authorList>
            <consortium name="Pathogen Informatics"/>
        </authorList>
    </citation>
    <scope>NUCLEOTIDE SEQUENCE [LARGE SCALE GENOMIC DNA]</scope>
</reference>
<proteinExistence type="predicted"/>
<protein>
    <submittedName>
        <fullName evidence="1">Uncharacterized protein</fullName>
    </submittedName>
</protein>
<name>A0A3P7LNP2_DIBLA</name>
<gene>
    <name evidence="1" type="ORF">DILT_LOCUS9098</name>
</gene>
<evidence type="ECO:0000313" key="1">
    <source>
        <dbReference type="EMBL" id="VDN13267.1"/>
    </source>
</evidence>
<evidence type="ECO:0000313" key="2">
    <source>
        <dbReference type="Proteomes" id="UP000281553"/>
    </source>
</evidence>
<dbReference type="Gene3D" id="3.40.630.10">
    <property type="entry name" value="Zn peptidases"/>
    <property type="match status" value="1"/>
</dbReference>